<dbReference type="GO" id="GO:0000976">
    <property type="term" value="F:transcription cis-regulatory region binding"/>
    <property type="evidence" value="ECO:0007669"/>
    <property type="project" value="TreeGrafter"/>
</dbReference>
<dbReference type="RefSeq" id="WP_136020499.1">
    <property type="nucleotide sequence ID" value="NZ_CAAHKB010000017.1"/>
</dbReference>
<dbReference type="Pfam" id="PF00486">
    <property type="entry name" value="Trans_reg_C"/>
    <property type="match status" value="1"/>
</dbReference>
<evidence type="ECO:0000256" key="7">
    <source>
        <dbReference type="PROSITE-ProRule" id="PRU01091"/>
    </source>
</evidence>
<dbReference type="CDD" id="cd17574">
    <property type="entry name" value="REC_OmpR"/>
    <property type="match status" value="1"/>
</dbReference>
<feature type="domain" description="OmpR/PhoB-type" evidence="9">
    <location>
        <begin position="122"/>
        <end position="217"/>
    </location>
</feature>
<evidence type="ECO:0000259" key="8">
    <source>
        <dbReference type="PROSITE" id="PS50110"/>
    </source>
</evidence>
<evidence type="ECO:0000313" key="11">
    <source>
        <dbReference type="Proteomes" id="UP000353394"/>
    </source>
</evidence>
<evidence type="ECO:0000256" key="3">
    <source>
        <dbReference type="ARBA" id="ARBA00023015"/>
    </source>
</evidence>
<keyword evidence="4 7" id="KW-0238">DNA-binding</keyword>
<dbReference type="CDD" id="cd00383">
    <property type="entry name" value="trans_reg_C"/>
    <property type="match status" value="1"/>
</dbReference>
<evidence type="ECO:0000256" key="5">
    <source>
        <dbReference type="ARBA" id="ARBA00023163"/>
    </source>
</evidence>
<dbReference type="InterPro" id="IPR011006">
    <property type="entry name" value="CheY-like_superfamily"/>
</dbReference>
<dbReference type="InterPro" id="IPR036388">
    <property type="entry name" value="WH-like_DNA-bd_sf"/>
</dbReference>
<evidence type="ECO:0000313" key="10">
    <source>
        <dbReference type="EMBL" id="VHD20855.1"/>
    </source>
</evidence>
<dbReference type="PANTHER" id="PTHR48111">
    <property type="entry name" value="REGULATOR OF RPOS"/>
    <property type="match status" value="1"/>
</dbReference>
<dbReference type="Proteomes" id="UP000353394">
    <property type="component" value="Unassembled WGS sequence"/>
</dbReference>
<dbReference type="GO" id="GO:0006355">
    <property type="term" value="P:regulation of DNA-templated transcription"/>
    <property type="evidence" value="ECO:0007669"/>
    <property type="project" value="InterPro"/>
</dbReference>
<keyword evidence="3" id="KW-0805">Transcription regulation</keyword>
<dbReference type="GO" id="GO:0000156">
    <property type="term" value="F:phosphorelay response regulator activity"/>
    <property type="evidence" value="ECO:0007669"/>
    <property type="project" value="TreeGrafter"/>
</dbReference>
<evidence type="ECO:0000256" key="1">
    <source>
        <dbReference type="ARBA" id="ARBA00022553"/>
    </source>
</evidence>
<dbReference type="GO" id="GO:0005829">
    <property type="term" value="C:cytosol"/>
    <property type="evidence" value="ECO:0007669"/>
    <property type="project" value="TreeGrafter"/>
</dbReference>
<proteinExistence type="predicted"/>
<evidence type="ECO:0000256" key="4">
    <source>
        <dbReference type="ARBA" id="ARBA00023125"/>
    </source>
</evidence>
<evidence type="ECO:0000256" key="6">
    <source>
        <dbReference type="PROSITE-ProRule" id="PRU00169"/>
    </source>
</evidence>
<organism evidence="10 11">
    <name type="scientific">Streptococcus pyogenes</name>
    <dbReference type="NCBI Taxonomy" id="1314"/>
    <lineage>
        <taxon>Bacteria</taxon>
        <taxon>Bacillati</taxon>
        <taxon>Bacillota</taxon>
        <taxon>Bacilli</taxon>
        <taxon>Lactobacillales</taxon>
        <taxon>Streptococcaceae</taxon>
        <taxon>Streptococcus</taxon>
    </lineage>
</organism>
<dbReference type="InterPro" id="IPR039420">
    <property type="entry name" value="WalR-like"/>
</dbReference>
<evidence type="ECO:0000259" key="9">
    <source>
        <dbReference type="PROSITE" id="PS51755"/>
    </source>
</evidence>
<dbReference type="InterPro" id="IPR001867">
    <property type="entry name" value="OmpR/PhoB-type_DNA-bd"/>
</dbReference>
<keyword evidence="2" id="KW-0902">Two-component regulatory system</keyword>
<dbReference type="SUPFAM" id="SSF52172">
    <property type="entry name" value="CheY-like"/>
    <property type="match status" value="1"/>
</dbReference>
<keyword evidence="1 6" id="KW-0597">Phosphoprotein</keyword>
<evidence type="ECO:0000256" key="2">
    <source>
        <dbReference type="ARBA" id="ARBA00023012"/>
    </source>
</evidence>
<dbReference type="Gene3D" id="3.40.50.2300">
    <property type="match status" value="1"/>
</dbReference>
<feature type="domain" description="Response regulatory" evidence="8">
    <location>
        <begin position="2"/>
        <end position="115"/>
    </location>
</feature>
<dbReference type="Pfam" id="PF00072">
    <property type="entry name" value="Response_reg"/>
    <property type="match status" value="1"/>
</dbReference>
<dbReference type="InterPro" id="IPR001789">
    <property type="entry name" value="Sig_transdc_resp-reg_receiver"/>
</dbReference>
<sequence>MNILLVNDDEMILQGIVAFLSEYDYTVITAKDGEQAIEYFKRHIIHLIILDVMIPKKNGFEVLLEIKRERDIPIIVLSAKEDEETQVKAFELGADDYVTKPFSLLLLVSRIKTILKRYCVVDELWQYQNTTVDFSTHCAYYKGQEVKIRPKELAVLQCLVKYKNQVLSREQILEQVARDVADLPYDRVVDVYIRKLRKNLNLDCIKTVKNVGYKISL</sequence>
<feature type="modified residue" description="4-aspartylphosphate" evidence="6">
    <location>
        <position position="51"/>
    </location>
</feature>
<dbReference type="PROSITE" id="PS50110">
    <property type="entry name" value="RESPONSE_REGULATORY"/>
    <property type="match status" value="1"/>
</dbReference>
<reference evidence="10 11" key="1">
    <citation type="submission" date="2019-04" db="EMBL/GenBank/DDBJ databases">
        <authorList>
            <consortium name="Pathogen Informatics"/>
        </authorList>
    </citation>
    <scope>NUCLEOTIDE SEQUENCE [LARGE SCALE GENOMIC DNA]</scope>
    <source>
        <strain evidence="10 11">K36395</strain>
    </source>
</reference>
<dbReference type="EMBL" id="CAAIJW010000019">
    <property type="protein sequence ID" value="VHD20855.1"/>
    <property type="molecule type" value="Genomic_DNA"/>
</dbReference>
<accession>A0A8B6J0W0</accession>
<dbReference type="Gene3D" id="1.10.10.10">
    <property type="entry name" value="Winged helix-like DNA-binding domain superfamily/Winged helix DNA-binding domain"/>
    <property type="match status" value="1"/>
</dbReference>
<gene>
    <name evidence="10" type="primary">phoB</name>
    <name evidence="10" type="ORF">SAMEA1711581_01837</name>
</gene>
<dbReference type="AlphaFoldDB" id="A0A8B6J0W0"/>
<dbReference type="PROSITE" id="PS51755">
    <property type="entry name" value="OMPR_PHOB"/>
    <property type="match status" value="1"/>
</dbReference>
<dbReference type="SMART" id="SM00448">
    <property type="entry name" value="REC"/>
    <property type="match status" value="1"/>
</dbReference>
<keyword evidence="5" id="KW-0804">Transcription</keyword>
<protein>
    <submittedName>
        <fullName evidence="10">DNA-binding response regulator</fullName>
    </submittedName>
</protein>
<dbReference type="PANTHER" id="PTHR48111:SF21">
    <property type="entry name" value="DNA-BINDING DUAL MASTER TRANSCRIPTIONAL REGULATOR RPAA"/>
    <property type="match status" value="1"/>
</dbReference>
<feature type="DNA-binding region" description="OmpR/PhoB-type" evidence="7">
    <location>
        <begin position="122"/>
        <end position="217"/>
    </location>
</feature>
<dbReference type="GO" id="GO:0032993">
    <property type="term" value="C:protein-DNA complex"/>
    <property type="evidence" value="ECO:0007669"/>
    <property type="project" value="TreeGrafter"/>
</dbReference>
<dbReference type="SMART" id="SM00862">
    <property type="entry name" value="Trans_reg_C"/>
    <property type="match status" value="1"/>
</dbReference>
<comment type="caution">
    <text evidence="10">The sequence shown here is derived from an EMBL/GenBank/DDBJ whole genome shotgun (WGS) entry which is preliminary data.</text>
</comment>
<name>A0A8B6J0W0_STRPY</name>